<dbReference type="InterPro" id="IPR023674">
    <property type="entry name" value="Ribosomal_uL1-like"/>
</dbReference>
<evidence type="ECO:0000313" key="5">
    <source>
        <dbReference type="Proteomes" id="UP000507470"/>
    </source>
</evidence>
<comment type="similarity">
    <text evidence="1">Belongs to the universal ribosomal protein uL1 family.</text>
</comment>
<dbReference type="PANTHER" id="PTHR36427">
    <property type="entry name" value="54S RIBOSOMAL PROTEIN L1, MITOCHONDRIAL"/>
    <property type="match status" value="1"/>
</dbReference>
<dbReference type="GO" id="GO:1990904">
    <property type="term" value="C:ribonucleoprotein complex"/>
    <property type="evidence" value="ECO:0007669"/>
    <property type="project" value="UniProtKB-KW"/>
</dbReference>
<keyword evidence="5" id="KW-1185">Reference proteome</keyword>
<dbReference type="SUPFAM" id="SSF56808">
    <property type="entry name" value="Ribosomal protein L1"/>
    <property type="match status" value="1"/>
</dbReference>
<evidence type="ECO:0000313" key="4">
    <source>
        <dbReference type="EMBL" id="CAC5409302.1"/>
    </source>
</evidence>
<protein>
    <submittedName>
        <fullName evidence="4">RP-L1</fullName>
    </submittedName>
</protein>
<name>A0A6J8DNW1_MYTCO</name>
<dbReference type="Pfam" id="PF00687">
    <property type="entry name" value="Ribosomal_L1"/>
    <property type="match status" value="1"/>
</dbReference>
<reference evidence="4 5" key="1">
    <citation type="submission" date="2020-06" db="EMBL/GenBank/DDBJ databases">
        <authorList>
            <person name="Li R."/>
            <person name="Bekaert M."/>
        </authorList>
    </citation>
    <scope>NUCLEOTIDE SEQUENCE [LARGE SCALE GENOMIC DNA]</scope>
    <source>
        <strain evidence="5">wild</strain>
    </source>
</reference>
<dbReference type="InterPro" id="IPR016095">
    <property type="entry name" value="Ribosomal_uL1_3-a/b-sand"/>
</dbReference>
<dbReference type="GO" id="GO:0005840">
    <property type="term" value="C:ribosome"/>
    <property type="evidence" value="ECO:0007669"/>
    <property type="project" value="UniProtKB-KW"/>
</dbReference>
<dbReference type="Gene3D" id="3.40.50.790">
    <property type="match status" value="1"/>
</dbReference>
<evidence type="ECO:0000256" key="2">
    <source>
        <dbReference type="ARBA" id="ARBA00022980"/>
    </source>
</evidence>
<sequence>MASDIIHTTFITSFLIGWKSVSSKINTAMIAAKCMERRGVFQVMVIQKRLKGNKQKLKLKTDDSSSKTGDRSGSQKVLFPEISLVPNIQGSTNIVGSKAKKKKQQSIVQNYYGEKPLDDVWISTHYPVPEYSLGEIIKRHKEYAQPAMFDQLDSRIYADMEISLRTSKKTKFLSPFKSTLVPPHLFDIGVKKKIIVVCTEKDQINLALKLGAYQAGGDDIMKMLLRGTIKRSDFDYLLSVPGYEKEWSTLQGSFGKAVPSVSSGTVGKDIEQMVKLYLHGLTYETVKTSQSMAKVQVPFGQLAMTNEQLTENFLFLIDDINKRKPSGASGKFITYMTIVAPPSLERFILNLDEYSTVKKKVKKELPVNLPPVDDEKVMQTAG</sequence>
<gene>
    <name evidence="4" type="ORF">MCOR_42608</name>
</gene>
<organism evidence="4 5">
    <name type="scientific">Mytilus coruscus</name>
    <name type="common">Sea mussel</name>
    <dbReference type="NCBI Taxonomy" id="42192"/>
    <lineage>
        <taxon>Eukaryota</taxon>
        <taxon>Metazoa</taxon>
        <taxon>Spiralia</taxon>
        <taxon>Lophotrochozoa</taxon>
        <taxon>Mollusca</taxon>
        <taxon>Bivalvia</taxon>
        <taxon>Autobranchia</taxon>
        <taxon>Pteriomorphia</taxon>
        <taxon>Mytilida</taxon>
        <taxon>Mytiloidea</taxon>
        <taxon>Mytilidae</taxon>
        <taxon>Mytilinae</taxon>
        <taxon>Mytilus</taxon>
    </lineage>
</organism>
<dbReference type="OrthoDB" id="1747252at2759"/>
<accession>A0A6J8DNW1</accession>
<dbReference type="PANTHER" id="PTHR36427:SF3">
    <property type="entry name" value="LARGE RIBOSOMAL SUBUNIT PROTEIN UL1M"/>
    <property type="match status" value="1"/>
</dbReference>
<dbReference type="AlphaFoldDB" id="A0A6J8DNW1"/>
<dbReference type="InterPro" id="IPR028364">
    <property type="entry name" value="Ribosomal_uL1/biogenesis"/>
</dbReference>
<proteinExistence type="inferred from homology"/>
<dbReference type="EMBL" id="CACVKT020007641">
    <property type="protein sequence ID" value="CAC5409302.1"/>
    <property type="molecule type" value="Genomic_DNA"/>
</dbReference>
<keyword evidence="2" id="KW-0689">Ribosomal protein</keyword>
<evidence type="ECO:0000256" key="1">
    <source>
        <dbReference type="ARBA" id="ARBA00010531"/>
    </source>
</evidence>
<keyword evidence="3" id="KW-0687">Ribonucleoprotein</keyword>
<dbReference type="Proteomes" id="UP000507470">
    <property type="component" value="Unassembled WGS sequence"/>
</dbReference>
<evidence type="ECO:0000256" key="3">
    <source>
        <dbReference type="ARBA" id="ARBA00023274"/>
    </source>
</evidence>
<dbReference type="Gene3D" id="3.30.190.20">
    <property type="match status" value="1"/>
</dbReference>